<protein>
    <submittedName>
        <fullName evidence="2">Uncharacterized protein</fullName>
    </submittedName>
</protein>
<gene>
    <name evidence="2" type="ORF">R3P38DRAFT_3261116</name>
</gene>
<feature type="region of interest" description="Disordered" evidence="1">
    <location>
        <begin position="340"/>
        <end position="379"/>
    </location>
</feature>
<dbReference type="EMBL" id="JAWWNJ010000015">
    <property type="protein sequence ID" value="KAK7040539.1"/>
    <property type="molecule type" value="Genomic_DNA"/>
</dbReference>
<dbReference type="Proteomes" id="UP001362999">
    <property type="component" value="Unassembled WGS sequence"/>
</dbReference>
<evidence type="ECO:0000256" key="1">
    <source>
        <dbReference type="SAM" id="MobiDB-lite"/>
    </source>
</evidence>
<reference evidence="2 3" key="1">
    <citation type="journal article" date="2024" name="J Genomics">
        <title>Draft genome sequencing and assembly of Favolaschia claudopus CIRM-BRFM 2984 isolated from oak limbs.</title>
        <authorList>
            <person name="Navarro D."/>
            <person name="Drula E."/>
            <person name="Chaduli D."/>
            <person name="Cazenave R."/>
            <person name="Ahrendt S."/>
            <person name="Wang J."/>
            <person name="Lipzen A."/>
            <person name="Daum C."/>
            <person name="Barry K."/>
            <person name="Grigoriev I.V."/>
            <person name="Favel A."/>
            <person name="Rosso M.N."/>
            <person name="Martin F."/>
        </authorList>
    </citation>
    <scope>NUCLEOTIDE SEQUENCE [LARGE SCALE GENOMIC DNA]</scope>
    <source>
        <strain evidence="2 3">CIRM-BRFM 2984</strain>
    </source>
</reference>
<organism evidence="2 3">
    <name type="scientific">Favolaschia claudopus</name>
    <dbReference type="NCBI Taxonomy" id="2862362"/>
    <lineage>
        <taxon>Eukaryota</taxon>
        <taxon>Fungi</taxon>
        <taxon>Dikarya</taxon>
        <taxon>Basidiomycota</taxon>
        <taxon>Agaricomycotina</taxon>
        <taxon>Agaricomycetes</taxon>
        <taxon>Agaricomycetidae</taxon>
        <taxon>Agaricales</taxon>
        <taxon>Marasmiineae</taxon>
        <taxon>Mycenaceae</taxon>
        <taxon>Favolaschia</taxon>
    </lineage>
</organism>
<proteinExistence type="predicted"/>
<name>A0AAW0CN11_9AGAR</name>
<accession>A0AAW0CN11</accession>
<evidence type="ECO:0000313" key="3">
    <source>
        <dbReference type="Proteomes" id="UP001362999"/>
    </source>
</evidence>
<evidence type="ECO:0000313" key="2">
    <source>
        <dbReference type="EMBL" id="KAK7040539.1"/>
    </source>
</evidence>
<sequence>MALPAAPYTSRLTGENLLSRPLPPELQKTIMNEGYLLLGEAAYTTTKTPEPTVFLYKDEDELKHLITGDAVLQVILLQPQTEIKVEPGQVLLTEADVERAAHLYLIHNINLIFQAYLDELFPGQNKRIVLNGQLTIGPARTDLTWSIDKIIILAMEVKNWSVQVLYLNCRQNTFLIYDSSRALAKKDWTPFTFHLPPKARTLLQRVKDIKAETIVLNQKYKNYDAADPTNRLVLSRQGAKYNRTHCAPVVLLFDWLNMILLDFEPDTAPEFKPHRNEWQYSNEFAPVEILFAQDKEPFWTTRRTLLTALLLGYKKCFTENGTRRDTRMAQRPRGFRLGVDIEDYDDEEIEEEEEEEEENEVHDEEEEELVEGEGGEDGN</sequence>
<comment type="caution">
    <text evidence="2">The sequence shown here is derived from an EMBL/GenBank/DDBJ whole genome shotgun (WGS) entry which is preliminary data.</text>
</comment>
<keyword evidence="3" id="KW-1185">Reference proteome</keyword>
<dbReference type="AlphaFoldDB" id="A0AAW0CN11"/>